<dbReference type="SUPFAM" id="SSF56784">
    <property type="entry name" value="HAD-like"/>
    <property type="match status" value="1"/>
</dbReference>
<keyword evidence="2" id="KW-0479">Metal-binding</keyword>
<dbReference type="Proteomes" id="UP000436088">
    <property type="component" value="Unassembled WGS sequence"/>
</dbReference>
<sequence>MLKLSLFLTILDKPRIPLLFSRFPNPESLESPHLFSHFPFHCWKKRNMSTKIVAEYAKSGRSSCKKCGSAITAQSLRLGLVSRDARGFDMTKWHHLDCFAGNIDSVDGIKGFDSLKGVDQEALKKLADGSTKSTQQLQGKDERERKQQEEEIESEKSISKKIKLSTPNEKSQFDIAFSVSDVKDKYKDAALEPKWKAFQTVIFLERDDGLHDSGKIAAFDFDGCLANTSVKRVGADAWSLMYPSIPEKLQSLYEEGFKLVIFTNESNIDRWKNKRQVAVDSKIGRLNNFIKQVKVPMQVFIACGIGSSGGKADDPFRKPNTGMWHIMEKNFNSGIPIDMDQSFYVGDAAGRPNDHSDADIKFAQAIGLKFYLPEDYFST</sequence>
<dbReference type="Gene3D" id="3.40.50.1000">
    <property type="entry name" value="HAD superfamily/HAD-like"/>
    <property type="match status" value="1"/>
</dbReference>
<dbReference type="InterPro" id="IPR001510">
    <property type="entry name" value="Znf_PARP"/>
</dbReference>
<dbReference type="GO" id="GO:0005634">
    <property type="term" value="C:nucleus"/>
    <property type="evidence" value="ECO:0007669"/>
    <property type="project" value="UniProtKB-SubCell"/>
</dbReference>
<evidence type="ECO:0000256" key="5">
    <source>
        <dbReference type="ARBA" id="ARBA00023242"/>
    </source>
</evidence>
<dbReference type="InterPro" id="IPR036412">
    <property type="entry name" value="HAD-like_sf"/>
</dbReference>
<dbReference type="Pfam" id="PF00645">
    <property type="entry name" value="zf-PARP"/>
    <property type="match status" value="1"/>
</dbReference>
<dbReference type="NCBIfam" id="TIGR01664">
    <property type="entry name" value="DNA-3'-Pase"/>
    <property type="match status" value="1"/>
</dbReference>
<evidence type="ECO:0000256" key="3">
    <source>
        <dbReference type="ARBA" id="ARBA00022771"/>
    </source>
</evidence>
<dbReference type="FunFam" id="3.40.50.1000:FF:000198">
    <property type="entry name" value="Bifunctional polynucleotide phosphatase/kinase"/>
    <property type="match status" value="1"/>
</dbReference>
<feature type="domain" description="PARP-type" evidence="7">
    <location>
        <begin position="52"/>
        <end position="131"/>
    </location>
</feature>
<dbReference type="SMART" id="SM01336">
    <property type="entry name" value="zf-PARP"/>
    <property type="match status" value="1"/>
</dbReference>
<organism evidence="8 9">
    <name type="scientific">Hibiscus syriacus</name>
    <name type="common">Rose of Sharon</name>
    <dbReference type="NCBI Taxonomy" id="106335"/>
    <lineage>
        <taxon>Eukaryota</taxon>
        <taxon>Viridiplantae</taxon>
        <taxon>Streptophyta</taxon>
        <taxon>Embryophyta</taxon>
        <taxon>Tracheophyta</taxon>
        <taxon>Spermatophyta</taxon>
        <taxon>Magnoliopsida</taxon>
        <taxon>eudicotyledons</taxon>
        <taxon>Gunneridae</taxon>
        <taxon>Pentapetalae</taxon>
        <taxon>rosids</taxon>
        <taxon>malvids</taxon>
        <taxon>Malvales</taxon>
        <taxon>Malvaceae</taxon>
        <taxon>Malvoideae</taxon>
        <taxon>Hibiscus</taxon>
    </lineage>
</organism>
<dbReference type="CDD" id="cd01625">
    <property type="entry name" value="HAD_PNP"/>
    <property type="match status" value="1"/>
</dbReference>
<reference evidence="8" key="1">
    <citation type="submission" date="2019-09" db="EMBL/GenBank/DDBJ databases">
        <title>Draft genome information of white flower Hibiscus syriacus.</title>
        <authorList>
            <person name="Kim Y.-M."/>
        </authorList>
    </citation>
    <scope>NUCLEOTIDE SEQUENCE [LARGE SCALE GENOMIC DNA]</scope>
    <source>
        <strain evidence="8">YM2019G1</strain>
    </source>
</reference>
<dbReference type="EMBL" id="VEPZ02001327">
    <property type="protein sequence ID" value="KAE8680107.1"/>
    <property type="molecule type" value="Genomic_DNA"/>
</dbReference>
<dbReference type="Gene3D" id="3.30.1740.10">
    <property type="entry name" value="Zinc finger, PARP-type"/>
    <property type="match status" value="1"/>
</dbReference>
<evidence type="ECO:0000259" key="7">
    <source>
        <dbReference type="PROSITE" id="PS50064"/>
    </source>
</evidence>
<dbReference type="GO" id="GO:0046403">
    <property type="term" value="F:polynucleotide 3'-phosphatase activity"/>
    <property type="evidence" value="ECO:0007669"/>
    <property type="project" value="TreeGrafter"/>
</dbReference>
<feature type="region of interest" description="Disordered" evidence="6">
    <location>
        <begin position="129"/>
        <end position="161"/>
    </location>
</feature>
<evidence type="ECO:0000313" key="9">
    <source>
        <dbReference type="Proteomes" id="UP000436088"/>
    </source>
</evidence>
<dbReference type="Pfam" id="PF08645">
    <property type="entry name" value="PNK3P"/>
    <property type="match status" value="1"/>
</dbReference>
<protein>
    <submittedName>
        <fullName evidence="8">Polynucleotide 3'-phosphatase ZDP</fullName>
    </submittedName>
</protein>
<comment type="subcellular location">
    <subcellularLocation>
        <location evidence="1">Nucleus</location>
    </subcellularLocation>
</comment>
<evidence type="ECO:0000313" key="8">
    <source>
        <dbReference type="EMBL" id="KAE8680107.1"/>
    </source>
</evidence>
<name>A0A6A2YL78_HIBSY</name>
<dbReference type="PANTHER" id="PTHR12083">
    <property type="entry name" value="BIFUNCTIONAL POLYNUCLEOTIDE PHOSPHATASE/KINASE"/>
    <property type="match status" value="1"/>
</dbReference>
<dbReference type="PANTHER" id="PTHR12083:SF9">
    <property type="entry name" value="BIFUNCTIONAL POLYNUCLEOTIDE PHOSPHATASE_KINASE"/>
    <property type="match status" value="1"/>
</dbReference>
<dbReference type="NCBIfam" id="TIGR01662">
    <property type="entry name" value="HAD-SF-IIIA"/>
    <property type="match status" value="1"/>
</dbReference>
<dbReference type="GO" id="GO:0008270">
    <property type="term" value="F:zinc ion binding"/>
    <property type="evidence" value="ECO:0007669"/>
    <property type="project" value="UniProtKB-KW"/>
</dbReference>
<comment type="caution">
    <text evidence="8">The sequence shown here is derived from an EMBL/GenBank/DDBJ whole genome shotgun (WGS) entry which is preliminary data.</text>
</comment>
<keyword evidence="5" id="KW-0539">Nucleus</keyword>
<dbReference type="InterPro" id="IPR006549">
    <property type="entry name" value="HAD-SF_hydro_IIIA"/>
</dbReference>
<dbReference type="GO" id="GO:0006281">
    <property type="term" value="P:DNA repair"/>
    <property type="evidence" value="ECO:0007669"/>
    <property type="project" value="TreeGrafter"/>
</dbReference>
<dbReference type="GO" id="GO:0003690">
    <property type="term" value="F:double-stranded DNA binding"/>
    <property type="evidence" value="ECO:0007669"/>
    <property type="project" value="TreeGrafter"/>
</dbReference>
<keyword evidence="3" id="KW-0863">Zinc-finger</keyword>
<accession>A0A6A2YL78</accession>
<keyword evidence="4" id="KW-0862">Zinc</keyword>
<dbReference type="AlphaFoldDB" id="A0A6A2YL78"/>
<dbReference type="InterPro" id="IPR036957">
    <property type="entry name" value="Znf_PARP_sf"/>
</dbReference>
<gene>
    <name evidence="8" type="ORF">F3Y22_tig00111392pilonHSYRG00286</name>
</gene>
<keyword evidence="9" id="KW-1185">Reference proteome</keyword>
<dbReference type="PROSITE" id="PS50064">
    <property type="entry name" value="ZF_PARP_2"/>
    <property type="match status" value="1"/>
</dbReference>
<dbReference type="InterPro" id="IPR006551">
    <property type="entry name" value="Polynucleotide_phosphatase"/>
</dbReference>
<dbReference type="GO" id="GO:0046404">
    <property type="term" value="F:ATP-dependent polydeoxyribonucleotide 5'-hydroxyl-kinase activity"/>
    <property type="evidence" value="ECO:0007669"/>
    <property type="project" value="TreeGrafter"/>
</dbReference>
<evidence type="ECO:0000256" key="6">
    <source>
        <dbReference type="SAM" id="MobiDB-lite"/>
    </source>
</evidence>
<dbReference type="SUPFAM" id="SSF57716">
    <property type="entry name" value="Glucocorticoid receptor-like (DNA-binding domain)"/>
    <property type="match status" value="1"/>
</dbReference>
<dbReference type="InterPro" id="IPR013954">
    <property type="entry name" value="PNK3P"/>
</dbReference>
<evidence type="ECO:0000256" key="4">
    <source>
        <dbReference type="ARBA" id="ARBA00022833"/>
    </source>
</evidence>
<dbReference type="InterPro" id="IPR023214">
    <property type="entry name" value="HAD_sf"/>
</dbReference>
<evidence type="ECO:0000256" key="2">
    <source>
        <dbReference type="ARBA" id="ARBA00022723"/>
    </source>
</evidence>
<proteinExistence type="predicted"/>
<evidence type="ECO:0000256" key="1">
    <source>
        <dbReference type="ARBA" id="ARBA00004123"/>
    </source>
</evidence>
<feature type="compositionally biased region" description="Basic and acidic residues" evidence="6">
    <location>
        <begin position="139"/>
        <end position="158"/>
    </location>
</feature>